<organism evidence="3 4">
    <name type="scientific">Acidiphilium cryptum (strain JF-5)</name>
    <dbReference type="NCBI Taxonomy" id="349163"/>
    <lineage>
        <taxon>Bacteria</taxon>
        <taxon>Pseudomonadati</taxon>
        <taxon>Pseudomonadota</taxon>
        <taxon>Alphaproteobacteria</taxon>
        <taxon>Acetobacterales</taxon>
        <taxon>Acidocellaceae</taxon>
        <taxon>Acidiphilium</taxon>
    </lineage>
</organism>
<keyword evidence="3" id="KW-0255">Endonuclease</keyword>
<evidence type="ECO:0000259" key="2">
    <source>
        <dbReference type="Pfam" id="PF17728"/>
    </source>
</evidence>
<accession>A5FWN0</accession>
<dbReference type="InterPro" id="IPR041963">
    <property type="entry name" value="BsuBI/PstI_C_sf"/>
</dbReference>
<keyword evidence="3" id="KW-0540">Nuclease</keyword>
<dbReference type="GO" id="GO:0003677">
    <property type="term" value="F:DNA binding"/>
    <property type="evidence" value="ECO:0007669"/>
    <property type="project" value="InterPro"/>
</dbReference>
<dbReference type="REBASE" id="15251">
    <property type="entry name" value="AcrJFORF792P"/>
</dbReference>
<gene>
    <name evidence="3" type="ordered locus">Acry_0793</name>
</gene>
<dbReference type="AlphaFoldDB" id="A5FWN0"/>
<sequence length="359" mass="39423">MLLPSVSPVKEIHARLQSIFPEGSPNRNNCTWEIAARTIFVMLYIGAIEGTDIWIRPDQVTRMTDDQSEQLSEAERLAWTKESVKSSKGEIPGRWYAVNTRESIRDDTIRAGLIANGVVIEREGLATTSPAPRYALASEFTKLLDPALSGKKLTKAIADWQADHLNAGALARIAIVRRGAIAGGDHVLVKFPSGETRRMAPGPSSIISKAVIEVFAPSFLQTPGVVFLSESRNKVVSRDDELAKAIGLNIKAEKNLPDIVLADLGPKHPILIFIEVVATDGPVTKERRQALLQLAKEAGFPPEHVAFATAFLDRSDSAFKKVFDSLAWGTFVWLASEPDNLIYLHEGQTQLVRALAEWK</sequence>
<evidence type="ECO:0000259" key="1">
    <source>
        <dbReference type="Pfam" id="PF06616"/>
    </source>
</evidence>
<dbReference type="InterPro" id="IPR009528">
    <property type="entry name" value="Restrct_endonuc_II_BsuBI_C"/>
</dbReference>
<dbReference type="GO" id="GO:0000287">
    <property type="term" value="F:magnesium ion binding"/>
    <property type="evidence" value="ECO:0007669"/>
    <property type="project" value="InterPro"/>
</dbReference>
<dbReference type="RefSeq" id="WP_011941781.1">
    <property type="nucleotide sequence ID" value="NC_009484.1"/>
</dbReference>
<dbReference type="EMBL" id="CP000697">
    <property type="protein sequence ID" value="ABQ30012.1"/>
    <property type="molecule type" value="Genomic_DNA"/>
</dbReference>
<protein>
    <submittedName>
        <fullName evidence="3">BsuBIPstI restriction endonuclease domain protein</fullName>
    </submittedName>
</protein>
<evidence type="ECO:0000313" key="3">
    <source>
        <dbReference type="EMBL" id="ABQ30012.1"/>
    </source>
</evidence>
<name>A5FWN0_ACICJ</name>
<dbReference type="Gene3D" id="3.40.1350.80">
    <property type="match status" value="1"/>
</dbReference>
<dbReference type="eggNOG" id="COG0827">
    <property type="taxonomic scope" value="Bacteria"/>
</dbReference>
<dbReference type="GO" id="GO:0009036">
    <property type="term" value="F:type II site-specific deoxyribonuclease activity"/>
    <property type="evidence" value="ECO:0007669"/>
    <property type="project" value="InterPro"/>
</dbReference>
<dbReference type="Gene3D" id="1.10.10.1820">
    <property type="entry name" value="BsuBI/PstI restriction endonuclease-like"/>
    <property type="match status" value="1"/>
</dbReference>
<keyword evidence="4" id="KW-1185">Reference proteome</keyword>
<dbReference type="Pfam" id="PF06616">
    <property type="entry name" value="BsuBI_PstI_RE"/>
    <property type="match status" value="1"/>
</dbReference>
<dbReference type="KEGG" id="acr:Acry_0793"/>
<evidence type="ECO:0000313" key="4">
    <source>
        <dbReference type="Proteomes" id="UP000000245"/>
    </source>
</evidence>
<dbReference type="HOGENOM" id="CLU_747251_0_0_5"/>
<dbReference type="Pfam" id="PF17728">
    <property type="entry name" value="BsuBI_PstI_RE_N"/>
    <property type="match status" value="1"/>
</dbReference>
<dbReference type="InterPro" id="IPR041454">
    <property type="entry name" value="BsuBI/PstI_N"/>
</dbReference>
<reference evidence="3 4" key="1">
    <citation type="submission" date="2007-05" db="EMBL/GenBank/DDBJ databases">
        <title>Complete sequence of chromosome of Acidiphilium cryptum JF-5.</title>
        <authorList>
            <consortium name="US DOE Joint Genome Institute"/>
            <person name="Copeland A."/>
            <person name="Lucas S."/>
            <person name="Lapidus A."/>
            <person name="Barry K."/>
            <person name="Detter J.C."/>
            <person name="Glavina del Rio T."/>
            <person name="Hammon N."/>
            <person name="Israni S."/>
            <person name="Dalin E."/>
            <person name="Tice H."/>
            <person name="Pitluck S."/>
            <person name="Sims D."/>
            <person name="Brettin T."/>
            <person name="Bruce D."/>
            <person name="Han C."/>
            <person name="Schmutz J."/>
            <person name="Larimer F."/>
            <person name="Land M."/>
            <person name="Hauser L."/>
            <person name="Kyrpides N."/>
            <person name="Kim E."/>
            <person name="Magnuson T."/>
            <person name="Richardson P."/>
        </authorList>
    </citation>
    <scope>NUCLEOTIDE SEQUENCE [LARGE SCALE GENOMIC DNA]</scope>
    <source>
        <strain evidence="3 4">JF-5</strain>
    </source>
</reference>
<dbReference type="GO" id="GO:0009307">
    <property type="term" value="P:DNA restriction-modification system"/>
    <property type="evidence" value="ECO:0007669"/>
    <property type="project" value="InterPro"/>
</dbReference>
<feature type="domain" description="BsuBI/PstI restriction endonuclease HTH" evidence="2">
    <location>
        <begin position="10"/>
        <end position="175"/>
    </location>
</feature>
<keyword evidence="3" id="KW-0378">Hydrolase</keyword>
<proteinExistence type="predicted"/>
<dbReference type="Proteomes" id="UP000000245">
    <property type="component" value="Chromosome"/>
</dbReference>
<dbReference type="InterPro" id="IPR041962">
    <property type="entry name" value="BsuBI/PstI_N_sf"/>
</dbReference>
<feature type="domain" description="BsuBI/PstI restriction endonuclease" evidence="1">
    <location>
        <begin position="187"/>
        <end position="346"/>
    </location>
</feature>
<dbReference type="STRING" id="349163.Acry_0793"/>